<dbReference type="InterPro" id="IPR055170">
    <property type="entry name" value="GFO_IDH_MocA-like_dom"/>
</dbReference>
<comment type="caution">
    <text evidence="3">The sequence shown here is derived from an EMBL/GenBank/DDBJ whole genome shotgun (WGS) entry which is preliminary data.</text>
</comment>
<dbReference type="Pfam" id="PF22725">
    <property type="entry name" value="GFO_IDH_MocA_C3"/>
    <property type="match status" value="1"/>
</dbReference>
<evidence type="ECO:0000259" key="2">
    <source>
        <dbReference type="Pfam" id="PF22725"/>
    </source>
</evidence>
<gene>
    <name evidence="3" type="ORF">J2Z60_001559</name>
</gene>
<sequence length="320" mass="35863">MINLGIVGSGMIVHDFLSIADQVPDLNLTAISTTKRSEKIGQELSKKYGIKYAYSDNEELYANDEVNTVYVGVPNNLHYEVAKKALLASKNVICEKPFVDTAQQARELKRIADEKGVFLVEAITNIYLANFNYLKDHLATIGPIHQVSLNFTQYSSRYDNFLKDIIEPVFDYRKNGGALMDIGIYNIHLAVGLFGKPESVKYFPVMQKKVDTSGTLMLTYPGMQVSSIAAKDSYVTDQWSYIEGEKGTLKIKGSLGQLNEVELDLKGNKPETIELNKYNDRMVAEFVEFSRMIKEHDIAAADKALEHSLAVLEVLEQARS</sequence>
<reference evidence="3 4" key="1">
    <citation type="submission" date="2021-03" db="EMBL/GenBank/DDBJ databases">
        <title>Genomic Encyclopedia of Type Strains, Phase IV (KMG-IV): sequencing the most valuable type-strain genomes for metagenomic binning, comparative biology and taxonomic classification.</title>
        <authorList>
            <person name="Goeker M."/>
        </authorList>
    </citation>
    <scope>NUCLEOTIDE SEQUENCE [LARGE SCALE GENOMIC DNA]</scope>
    <source>
        <strain evidence="3 4">DSM 101872</strain>
    </source>
</reference>
<dbReference type="SUPFAM" id="SSF51735">
    <property type="entry name" value="NAD(P)-binding Rossmann-fold domains"/>
    <property type="match status" value="1"/>
</dbReference>
<dbReference type="EMBL" id="JAGGLU010000009">
    <property type="protein sequence ID" value="MBP2058380.1"/>
    <property type="molecule type" value="Genomic_DNA"/>
</dbReference>
<name>A0ABS4MFB4_9LACO</name>
<evidence type="ECO:0000313" key="4">
    <source>
        <dbReference type="Proteomes" id="UP001519292"/>
    </source>
</evidence>
<keyword evidence="4" id="KW-1185">Reference proteome</keyword>
<protein>
    <submittedName>
        <fullName evidence="3">Dehydrogenase</fullName>
    </submittedName>
</protein>
<dbReference type="SUPFAM" id="SSF55347">
    <property type="entry name" value="Glyceraldehyde-3-phosphate dehydrogenase-like, C-terminal domain"/>
    <property type="match status" value="1"/>
</dbReference>
<dbReference type="Pfam" id="PF01408">
    <property type="entry name" value="GFO_IDH_MocA"/>
    <property type="match status" value="1"/>
</dbReference>
<evidence type="ECO:0000313" key="3">
    <source>
        <dbReference type="EMBL" id="MBP2058380.1"/>
    </source>
</evidence>
<dbReference type="InterPro" id="IPR036291">
    <property type="entry name" value="NAD(P)-bd_dom_sf"/>
</dbReference>
<feature type="domain" description="Gfo/Idh/MocA-like oxidoreductase N-terminal" evidence="1">
    <location>
        <begin position="2"/>
        <end position="119"/>
    </location>
</feature>
<organism evidence="3 4">
    <name type="scientific">Lactobacillus colini</name>
    <dbReference type="NCBI Taxonomy" id="1819254"/>
    <lineage>
        <taxon>Bacteria</taxon>
        <taxon>Bacillati</taxon>
        <taxon>Bacillota</taxon>
        <taxon>Bacilli</taxon>
        <taxon>Lactobacillales</taxon>
        <taxon>Lactobacillaceae</taxon>
        <taxon>Lactobacillus</taxon>
    </lineage>
</organism>
<accession>A0ABS4MFB4</accession>
<dbReference type="PANTHER" id="PTHR43054:SF1">
    <property type="entry name" value="SCYLLO-INOSITOL 2-DEHYDROGENASE (NADP(+)) IOLU"/>
    <property type="match status" value="1"/>
</dbReference>
<feature type="domain" description="GFO/IDH/MocA-like oxidoreductase" evidence="2">
    <location>
        <begin position="140"/>
        <end position="249"/>
    </location>
</feature>
<dbReference type="InterPro" id="IPR000683">
    <property type="entry name" value="Gfo/Idh/MocA-like_OxRdtase_N"/>
</dbReference>
<dbReference type="PANTHER" id="PTHR43054">
    <property type="match status" value="1"/>
</dbReference>
<proteinExistence type="predicted"/>
<dbReference type="Gene3D" id="3.30.360.10">
    <property type="entry name" value="Dihydrodipicolinate Reductase, domain 2"/>
    <property type="match status" value="1"/>
</dbReference>
<evidence type="ECO:0000259" key="1">
    <source>
        <dbReference type="Pfam" id="PF01408"/>
    </source>
</evidence>
<dbReference type="Gene3D" id="3.40.50.720">
    <property type="entry name" value="NAD(P)-binding Rossmann-like Domain"/>
    <property type="match status" value="1"/>
</dbReference>
<dbReference type="Proteomes" id="UP001519292">
    <property type="component" value="Unassembled WGS sequence"/>
</dbReference>